<dbReference type="PANTHER" id="PTHR12276">
    <property type="entry name" value="EPSIN/ENT-RELATED"/>
    <property type="match status" value="1"/>
</dbReference>
<dbReference type="InterPro" id="IPR013809">
    <property type="entry name" value="ENTH"/>
</dbReference>
<feature type="domain" description="ENTH" evidence="2">
    <location>
        <begin position="8"/>
        <end position="151"/>
    </location>
</feature>
<dbReference type="InterPro" id="IPR008942">
    <property type="entry name" value="ENTH_VHS"/>
</dbReference>
<feature type="region of interest" description="Disordered" evidence="1">
    <location>
        <begin position="180"/>
        <end position="222"/>
    </location>
</feature>
<dbReference type="GO" id="GO:0007015">
    <property type="term" value="P:actin filament organization"/>
    <property type="evidence" value="ECO:0007669"/>
    <property type="project" value="TreeGrafter"/>
</dbReference>
<dbReference type="GO" id="GO:0005886">
    <property type="term" value="C:plasma membrane"/>
    <property type="evidence" value="ECO:0007669"/>
    <property type="project" value="TreeGrafter"/>
</dbReference>
<accession>A0A1X7R480</accession>
<feature type="region of interest" description="Disordered" evidence="1">
    <location>
        <begin position="234"/>
        <end position="262"/>
    </location>
</feature>
<dbReference type="Pfam" id="PF01417">
    <property type="entry name" value="ENTH"/>
    <property type="match status" value="1"/>
</dbReference>
<feature type="compositionally biased region" description="Low complexity" evidence="1">
    <location>
        <begin position="196"/>
        <end position="214"/>
    </location>
</feature>
<dbReference type="GO" id="GO:0005768">
    <property type="term" value="C:endosome"/>
    <property type="evidence" value="ECO:0007669"/>
    <property type="project" value="TreeGrafter"/>
</dbReference>
<gene>
    <name evidence="3" type="ORF">KASA_0N04367G</name>
</gene>
<dbReference type="Proteomes" id="UP000196158">
    <property type="component" value="Unassembled WGS sequence"/>
</dbReference>
<dbReference type="GO" id="GO:0030276">
    <property type="term" value="F:clathrin binding"/>
    <property type="evidence" value="ECO:0007669"/>
    <property type="project" value="TreeGrafter"/>
</dbReference>
<organism evidence="3 4">
    <name type="scientific">Maudiozyma saulgeensis</name>
    <dbReference type="NCBI Taxonomy" id="1789683"/>
    <lineage>
        <taxon>Eukaryota</taxon>
        <taxon>Fungi</taxon>
        <taxon>Dikarya</taxon>
        <taxon>Ascomycota</taxon>
        <taxon>Saccharomycotina</taxon>
        <taxon>Saccharomycetes</taxon>
        <taxon>Saccharomycetales</taxon>
        <taxon>Saccharomycetaceae</taxon>
        <taxon>Maudiozyma</taxon>
    </lineage>
</organism>
<evidence type="ECO:0000313" key="4">
    <source>
        <dbReference type="Proteomes" id="UP000196158"/>
    </source>
</evidence>
<sequence>MSMFLSSVKNFVQSPTELKVKQATDEDENIGATATLMNEISVLTYSPKTLKEIIPIIKKKLLLGYNKRNINHKNCIMLLKTLTLVSYLMNNGSNDFVSWVKSNIDVFSHLNKLSQNVADKKNDIGLMTQIIATSKDITLLINDDDLLEKRRRDVVQFRSSISSPGRKSTDNSHLRSIELTRIGSDKYSNNGQNKVNNLSSSNNNNNNSSSSNGSPLILQSGPLQRTSHSLDLRINNNPIRNTGEYSRTSLRPVREEDTGDSSALRDLRGLTFSNDHDGGVDIDELNRTRQEAVTSSGTSFRSRFKNNIPFV</sequence>
<dbReference type="OrthoDB" id="4033880at2759"/>
<dbReference type="GO" id="GO:0030125">
    <property type="term" value="C:clathrin vesicle coat"/>
    <property type="evidence" value="ECO:0007669"/>
    <property type="project" value="TreeGrafter"/>
</dbReference>
<dbReference type="PANTHER" id="PTHR12276:SF119">
    <property type="entry name" value="EPSIN-4"/>
    <property type="match status" value="1"/>
</dbReference>
<proteinExistence type="predicted"/>
<protein>
    <recommendedName>
        <fullName evidence="2">ENTH domain-containing protein</fullName>
    </recommendedName>
</protein>
<keyword evidence="4" id="KW-1185">Reference proteome</keyword>
<name>A0A1X7R480_9SACH</name>
<evidence type="ECO:0000256" key="1">
    <source>
        <dbReference type="SAM" id="MobiDB-lite"/>
    </source>
</evidence>
<feature type="compositionally biased region" description="Polar residues" evidence="1">
    <location>
        <begin position="186"/>
        <end position="195"/>
    </location>
</feature>
<evidence type="ECO:0000313" key="3">
    <source>
        <dbReference type="EMBL" id="SMN20455.1"/>
    </source>
</evidence>
<dbReference type="EMBL" id="FXLY01000005">
    <property type="protein sequence ID" value="SMN20455.1"/>
    <property type="molecule type" value="Genomic_DNA"/>
</dbReference>
<evidence type="ECO:0000259" key="2">
    <source>
        <dbReference type="PROSITE" id="PS50942"/>
    </source>
</evidence>
<feature type="compositionally biased region" description="Polar residues" evidence="1">
    <location>
        <begin position="234"/>
        <end position="249"/>
    </location>
</feature>
<dbReference type="AlphaFoldDB" id="A0A1X7R480"/>
<dbReference type="SMART" id="SM00273">
    <property type="entry name" value="ENTH"/>
    <property type="match status" value="1"/>
</dbReference>
<dbReference type="GO" id="GO:0006897">
    <property type="term" value="P:endocytosis"/>
    <property type="evidence" value="ECO:0007669"/>
    <property type="project" value="TreeGrafter"/>
</dbReference>
<dbReference type="SUPFAM" id="SSF48464">
    <property type="entry name" value="ENTH/VHS domain"/>
    <property type="match status" value="1"/>
</dbReference>
<dbReference type="GO" id="GO:0005543">
    <property type="term" value="F:phospholipid binding"/>
    <property type="evidence" value="ECO:0007669"/>
    <property type="project" value="TreeGrafter"/>
</dbReference>
<dbReference type="STRING" id="1789683.A0A1X7R480"/>
<dbReference type="Gene3D" id="1.25.40.90">
    <property type="match status" value="1"/>
</dbReference>
<reference evidence="3 4" key="1">
    <citation type="submission" date="2017-04" db="EMBL/GenBank/DDBJ databases">
        <authorList>
            <person name="Afonso C.L."/>
            <person name="Miller P.J."/>
            <person name="Scott M.A."/>
            <person name="Spackman E."/>
            <person name="Goraichik I."/>
            <person name="Dimitrov K.M."/>
            <person name="Suarez D.L."/>
            <person name="Swayne D.E."/>
        </authorList>
    </citation>
    <scope>NUCLEOTIDE SEQUENCE [LARGE SCALE GENOMIC DNA]</scope>
</reference>
<dbReference type="PROSITE" id="PS50942">
    <property type="entry name" value="ENTH"/>
    <property type="match status" value="1"/>
</dbReference>